<reference evidence="1 2" key="1">
    <citation type="journal article" date="2018" name="Front. Plant Sci.">
        <title>Red Clover (Trifolium pratense) and Zigzag Clover (T. medium) - A Picture of Genomic Similarities and Differences.</title>
        <authorList>
            <person name="Dluhosova J."/>
            <person name="Istvanek J."/>
            <person name="Nedelnik J."/>
            <person name="Repkova J."/>
        </authorList>
    </citation>
    <scope>NUCLEOTIDE SEQUENCE [LARGE SCALE GENOMIC DNA]</scope>
    <source>
        <strain evidence="2">cv. 10/8</strain>
        <tissue evidence="1">Leaf</tissue>
    </source>
</reference>
<name>A0A392NGU5_9FABA</name>
<proteinExistence type="predicted"/>
<dbReference type="Proteomes" id="UP000265520">
    <property type="component" value="Unassembled WGS sequence"/>
</dbReference>
<sequence length="103" mass="11509">MGLMALFARFPCAYSSPSLCFVFRRGLVVLIRLDFLRRSHFPSSTASSGVRVPRPLSVAFGFCLDPLFLLQNSLQLLIPAFSSDFCPLVLRYGVRYGGGLLWM</sequence>
<evidence type="ECO:0000313" key="1">
    <source>
        <dbReference type="EMBL" id="MCH97754.1"/>
    </source>
</evidence>
<protein>
    <submittedName>
        <fullName evidence="1">Uncharacterized protein</fullName>
    </submittedName>
</protein>
<accession>A0A392NGU5</accession>
<comment type="caution">
    <text evidence="1">The sequence shown here is derived from an EMBL/GenBank/DDBJ whole genome shotgun (WGS) entry which is preliminary data.</text>
</comment>
<evidence type="ECO:0000313" key="2">
    <source>
        <dbReference type="Proteomes" id="UP000265520"/>
    </source>
</evidence>
<dbReference type="AlphaFoldDB" id="A0A392NGU5"/>
<feature type="non-terminal residue" evidence="1">
    <location>
        <position position="103"/>
    </location>
</feature>
<keyword evidence="2" id="KW-1185">Reference proteome</keyword>
<organism evidence="1 2">
    <name type="scientific">Trifolium medium</name>
    <dbReference type="NCBI Taxonomy" id="97028"/>
    <lineage>
        <taxon>Eukaryota</taxon>
        <taxon>Viridiplantae</taxon>
        <taxon>Streptophyta</taxon>
        <taxon>Embryophyta</taxon>
        <taxon>Tracheophyta</taxon>
        <taxon>Spermatophyta</taxon>
        <taxon>Magnoliopsida</taxon>
        <taxon>eudicotyledons</taxon>
        <taxon>Gunneridae</taxon>
        <taxon>Pentapetalae</taxon>
        <taxon>rosids</taxon>
        <taxon>fabids</taxon>
        <taxon>Fabales</taxon>
        <taxon>Fabaceae</taxon>
        <taxon>Papilionoideae</taxon>
        <taxon>50 kb inversion clade</taxon>
        <taxon>NPAAA clade</taxon>
        <taxon>Hologalegina</taxon>
        <taxon>IRL clade</taxon>
        <taxon>Trifolieae</taxon>
        <taxon>Trifolium</taxon>
    </lineage>
</organism>
<dbReference type="EMBL" id="LXQA010035839">
    <property type="protein sequence ID" value="MCH97754.1"/>
    <property type="molecule type" value="Genomic_DNA"/>
</dbReference>